<dbReference type="OrthoDB" id="3218408at2"/>
<gene>
    <name evidence="3" type="ORF">GOARA_004_00410</name>
</gene>
<evidence type="ECO:0000256" key="1">
    <source>
        <dbReference type="ARBA" id="ARBA00023125"/>
    </source>
</evidence>
<keyword evidence="4" id="KW-1185">Reference proteome</keyword>
<comment type="caution">
    <text evidence="3">The sequence shown here is derived from an EMBL/GenBank/DDBJ whole genome shotgun (WGS) entry which is preliminary data.</text>
</comment>
<dbReference type="Gene3D" id="1.10.357.10">
    <property type="entry name" value="Tetracycline Repressor, domain 2"/>
    <property type="match status" value="1"/>
</dbReference>
<proteinExistence type="predicted"/>
<name>G7GX76_9ACTN</name>
<evidence type="ECO:0000259" key="2">
    <source>
        <dbReference type="Pfam" id="PF00440"/>
    </source>
</evidence>
<dbReference type="AlphaFoldDB" id="G7GX76"/>
<dbReference type="EMBL" id="BAEE01000004">
    <property type="protein sequence ID" value="GAB08201.1"/>
    <property type="molecule type" value="Genomic_DNA"/>
</dbReference>
<dbReference type="SUPFAM" id="SSF46689">
    <property type="entry name" value="Homeodomain-like"/>
    <property type="match status" value="1"/>
</dbReference>
<dbReference type="Proteomes" id="UP000035088">
    <property type="component" value="Unassembled WGS sequence"/>
</dbReference>
<dbReference type="GO" id="GO:0003677">
    <property type="term" value="F:DNA binding"/>
    <property type="evidence" value="ECO:0007669"/>
    <property type="project" value="UniProtKB-KW"/>
</dbReference>
<evidence type="ECO:0000313" key="3">
    <source>
        <dbReference type="EMBL" id="GAB08201.1"/>
    </source>
</evidence>
<evidence type="ECO:0000313" key="4">
    <source>
        <dbReference type="Proteomes" id="UP000035088"/>
    </source>
</evidence>
<accession>G7GX76</accession>
<dbReference type="InterPro" id="IPR009057">
    <property type="entry name" value="Homeodomain-like_sf"/>
</dbReference>
<feature type="domain" description="HTH tetR-type" evidence="2">
    <location>
        <begin position="18"/>
        <end position="55"/>
    </location>
</feature>
<sequence>MSRASESVDPSPLRRRFLDAGMRVLGRDGYAGFKQAAICAETGLTTGAFYHSFRNWGEFERALIDHWRDEATDRLVAWIDTHPSPHERVDALISVALVLPHRSEAAIRVWAAGDPQVRAALDEVDRVRREAVARYTREIGVDAEHADRLAGTAMLLLIGHESAGTGIDELEWSMRHSLETDPHVQAAIAASGR</sequence>
<organism evidence="3 4">
    <name type="scientific">Gordonia araii NBRC 100433</name>
    <dbReference type="NCBI Taxonomy" id="1073574"/>
    <lineage>
        <taxon>Bacteria</taxon>
        <taxon>Bacillati</taxon>
        <taxon>Actinomycetota</taxon>
        <taxon>Actinomycetes</taxon>
        <taxon>Mycobacteriales</taxon>
        <taxon>Gordoniaceae</taxon>
        <taxon>Gordonia</taxon>
    </lineage>
</organism>
<keyword evidence="1" id="KW-0238">DNA-binding</keyword>
<dbReference type="RefSeq" id="WP_007320281.1">
    <property type="nucleotide sequence ID" value="NZ_BAEE01000004.1"/>
</dbReference>
<dbReference type="Pfam" id="PF00440">
    <property type="entry name" value="TetR_N"/>
    <property type="match status" value="1"/>
</dbReference>
<dbReference type="InterPro" id="IPR001647">
    <property type="entry name" value="HTH_TetR"/>
</dbReference>
<protein>
    <submittedName>
        <fullName evidence="3">Putative TetR family transcriptional regulator</fullName>
    </submittedName>
</protein>
<reference evidence="3 4" key="1">
    <citation type="submission" date="2011-11" db="EMBL/GenBank/DDBJ databases">
        <title>Whole genome shotgun sequence of Gordonia araii NBRC 100433.</title>
        <authorList>
            <person name="Yoshida Y."/>
            <person name="Hosoyama A."/>
            <person name="Tsuchikane K."/>
            <person name="Katsumata H."/>
            <person name="Yamazaki S."/>
            <person name="Fujita N."/>
        </authorList>
    </citation>
    <scope>NUCLEOTIDE SEQUENCE [LARGE SCALE GENOMIC DNA]</scope>
    <source>
        <strain evidence="3 4">NBRC 100433</strain>
    </source>
</reference>
<dbReference type="STRING" id="1073574.GOARA_004_00410"/>